<dbReference type="InterPro" id="IPR000719">
    <property type="entry name" value="Prot_kinase_dom"/>
</dbReference>
<dbReference type="EMBL" id="KI280519">
    <property type="protein sequence ID" value="ESA17043.1"/>
    <property type="molecule type" value="Genomic_DNA"/>
</dbReference>
<sequence>MDLECSNHEISRTIVSQNIQEFCGNCERILCFKQIDGCIKSEYSTDNDNKVVERLVGSEQDCKLCGKSLSLTYKAFHFLALCSDCYLISSEWIESTLVKKRILILYLPWWHNNLYCYTCHYKSKLTFTSDCQKYCANCCIFYVGCRYCLTTNIIFGPILESKCKKCKRISLIINSREHSDIDDFLFNNVLHGNFELADTVNIVKNIGKNFNIWDILNSLFKTRKSEKQINWTPYSQFKDVKEMTKGGYGIIHKATWLSNNETVILKRFENSKNSSNYFLNELKSYQRCFDESLRGHIIKIYGFTRDPESEDYILVIKYASEGLTKEL</sequence>
<gene>
    <name evidence="2" type="ORF">GLOINDRAFT_22186</name>
</gene>
<dbReference type="InterPro" id="IPR011009">
    <property type="entry name" value="Kinase-like_dom_sf"/>
</dbReference>
<name>U9UES2_RHIID</name>
<dbReference type="Gene3D" id="1.10.510.10">
    <property type="entry name" value="Transferase(Phosphotransferase) domain 1"/>
    <property type="match status" value="1"/>
</dbReference>
<proteinExistence type="predicted"/>
<evidence type="ECO:0000313" key="2">
    <source>
        <dbReference type="EMBL" id="ESA17043.1"/>
    </source>
</evidence>
<dbReference type="SUPFAM" id="SSF56112">
    <property type="entry name" value="Protein kinase-like (PK-like)"/>
    <property type="match status" value="1"/>
</dbReference>
<protein>
    <recommendedName>
        <fullName evidence="1">Protein kinase domain-containing protein</fullName>
    </recommendedName>
</protein>
<feature type="domain" description="Protein kinase" evidence="1">
    <location>
        <begin position="237"/>
        <end position="327"/>
    </location>
</feature>
<evidence type="ECO:0000259" key="1">
    <source>
        <dbReference type="PROSITE" id="PS50011"/>
    </source>
</evidence>
<organism evidence="2">
    <name type="scientific">Rhizophagus irregularis (strain DAOM 181602 / DAOM 197198 / MUCL 43194)</name>
    <name type="common">Arbuscular mycorrhizal fungus</name>
    <name type="synonym">Glomus intraradices</name>
    <dbReference type="NCBI Taxonomy" id="747089"/>
    <lineage>
        <taxon>Eukaryota</taxon>
        <taxon>Fungi</taxon>
        <taxon>Fungi incertae sedis</taxon>
        <taxon>Mucoromycota</taxon>
        <taxon>Glomeromycotina</taxon>
        <taxon>Glomeromycetes</taxon>
        <taxon>Glomerales</taxon>
        <taxon>Glomeraceae</taxon>
        <taxon>Rhizophagus</taxon>
    </lineage>
</organism>
<dbReference type="PROSITE" id="PS50011">
    <property type="entry name" value="PROTEIN_KINASE_DOM"/>
    <property type="match status" value="1"/>
</dbReference>
<dbReference type="GO" id="GO:0004672">
    <property type="term" value="F:protein kinase activity"/>
    <property type="evidence" value="ECO:0007669"/>
    <property type="project" value="InterPro"/>
</dbReference>
<accession>U9UES2</accession>
<dbReference type="GO" id="GO:0005524">
    <property type="term" value="F:ATP binding"/>
    <property type="evidence" value="ECO:0007669"/>
    <property type="project" value="InterPro"/>
</dbReference>
<dbReference type="AlphaFoldDB" id="U9UES2"/>
<dbReference type="HOGENOM" id="CLU_000288_7_34_1"/>
<dbReference type="VEuPathDB" id="FungiDB:RhiirFUN_013040"/>
<reference evidence="2" key="1">
    <citation type="submission" date="2013-07" db="EMBL/GenBank/DDBJ databases">
        <title>The genome of an arbuscular mycorrhizal fungus provides insights into the evolution of the oldest plant symbiosis.</title>
        <authorList>
            <consortium name="DOE Joint Genome Institute"/>
            <person name="Tisserant E."/>
            <person name="Malbreil M."/>
            <person name="Kuo A."/>
            <person name="Kohler A."/>
            <person name="Symeonidi A."/>
            <person name="Balestrini R."/>
            <person name="Charron P."/>
            <person name="Duensing N."/>
            <person name="Frei-dit-Frey N."/>
            <person name="Gianinazzi-Pearson V."/>
            <person name="Gilbert B."/>
            <person name="Handa Y."/>
            <person name="Hijri M."/>
            <person name="Kaul R."/>
            <person name="Kawaguchi M."/>
            <person name="Krajinski F."/>
            <person name="Lammers P."/>
            <person name="Lapierre D."/>
            <person name="Masclaux F.G."/>
            <person name="Murat C."/>
            <person name="Morin E."/>
            <person name="Ndikumana S."/>
            <person name="Pagni M."/>
            <person name="Petitpierre D."/>
            <person name="Requena N."/>
            <person name="Rosikiewicz P."/>
            <person name="Riley R."/>
            <person name="Saito K."/>
            <person name="San Clemente H."/>
            <person name="Shapiro H."/>
            <person name="van Tuinen D."/>
            <person name="Becard G."/>
            <person name="Bonfante P."/>
            <person name="Paszkowski U."/>
            <person name="Shachar-Hill Y."/>
            <person name="Young J.P."/>
            <person name="Sanders I.R."/>
            <person name="Henrissat B."/>
            <person name="Rensing S.A."/>
            <person name="Grigoriev I.V."/>
            <person name="Corradi N."/>
            <person name="Roux C."/>
            <person name="Martin F."/>
        </authorList>
    </citation>
    <scope>NUCLEOTIDE SEQUENCE</scope>
    <source>
        <strain evidence="2">DAOM 197198</strain>
    </source>
</reference>